<feature type="domain" description="Gfo/Idh/MocA-like oxidoreductase N-terminal" evidence="4">
    <location>
        <begin position="12"/>
        <end position="130"/>
    </location>
</feature>
<keyword evidence="7" id="KW-1185">Reference proteome</keyword>
<reference evidence="6 7" key="1">
    <citation type="journal article" date="2019" name="Int. J. Syst. Evol. Microbiol.">
        <title>The Global Catalogue of Microorganisms (GCM) 10K type strain sequencing project: providing services to taxonomists for standard genome sequencing and annotation.</title>
        <authorList>
            <consortium name="The Broad Institute Genomics Platform"/>
            <consortium name="The Broad Institute Genome Sequencing Center for Infectious Disease"/>
            <person name="Wu L."/>
            <person name="Ma J."/>
        </authorList>
    </citation>
    <scope>NUCLEOTIDE SEQUENCE [LARGE SCALE GENOMIC DNA]</scope>
    <source>
        <strain evidence="6 7">JCM 14924</strain>
    </source>
</reference>
<dbReference type="Pfam" id="PF01408">
    <property type="entry name" value="GFO_IDH_MocA"/>
    <property type="match status" value="1"/>
</dbReference>
<dbReference type="EMBL" id="BAAAOQ010000005">
    <property type="protein sequence ID" value="GAA2194142.1"/>
    <property type="molecule type" value="Genomic_DNA"/>
</dbReference>
<sequence>MKVSPLSGSDPVRIGVLGCADIARRRTLPAFAADPGSRVVAVASRDGARAREVADRYGCAAVTGYDRLLADPEVEAVYVPLPVALHAPWIERALLAGKHVLGEKPLTGDAGSTRRLFELAAARGLVLAENFMFPHHRLHQRVRDLLADGAIGELRSFTGEFAIPAPPPGDIRYDADLGGGALLDIAVHPLLAARSFLGPALTVCGARLRRHPVHGVDTGGAVLLAAPDGVTAQVVFGMEHAYRSAYELWGSAGRIRVERAYAPPADHRPVIHLERPDSTEDLVLQPDDQYLAAVRAFSHAVRHEPRAADGARVPDRPRDRHGPRAERGLRERHQERALAVARLVAEVRAADEAASSAAQHPVPSWEIREGPYELRSHRQTALRAHREIP</sequence>
<dbReference type="Proteomes" id="UP001501391">
    <property type="component" value="Unassembled WGS sequence"/>
</dbReference>
<evidence type="ECO:0000259" key="4">
    <source>
        <dbReference type="Pfam" id="PF01408"/>
    </source>
</evidence>
<evidence type="ECO:0000256" key="1">
    <source>
        <dbReference type="ARBA" id="ARBA00010928"/>
    </source>
</evidence>
<dbReference type="SUPFAM" id="SSF55347">
    <property type="entry name" value="Glyceraldehyde-3-phosphate dehydrogenase-like, C-terminal domain"/>
    <property type="match status" value="1"/>
</dbReference>
<keyword evidence="2" id="KW-0560">Oxidoreductase</keyword>
<dbReference type="SUPFAM" id="SSF51735">
    <property type="entry name" value="NAD(P)-binding Rossmann-fold domains"/>
    <property type="match status" value="1"/>
</dbReference>
<evidence type="ECO:0000313" key="6">
    <source>
        <dbReference type="EMBL" id="GAA2194142.1"/>
    </source>
</evidence>
<comment type="similarity">
    <text evidence="1">Belongs to the Gfo/Idh/MocA family.</text>
</comment>
<dbReference type="InterPro" id="IPR055170">
    <property type="entry name" value="GFO_IDH_MocA-like_dom"/>
</dbReference>
<dbReference type="RefSeq" id="WP_063808535.1">
    <property type="nucleotide sequence ID" value="NZ_BAAAOQ010000005.1"/>
</dbReference>
<gene>
    <name evidence="6" type="ORF">GCM10009787_18910</name>
</gene>
<evidence type="ECO:0000259" key="5">
    <source>
        <dbReference type="Pfam" id="PF22725"/>
    </source>
</evidence>
<dbReference type="InterPro" id="IPR000683">
    <property type="entry name" value="Gfo/Idh/MocA-like_OxRdtase_N"/>
</dbReference>
<dbReference type="Gene3D" id="3.40.50.720">
    <property type="entry name" value="NAD(P)-binding Rossmann-like Domain"/>
    <property type="match status" value="1"/>
</dbReference>
<proteinExistence type="inferred from homology"/>
<dbReference type="InterPro" id="IPR036291">
    <property type="entry name" value="NAD(P)-bd_dom_sf"/>
</dbReference>
<dbReference type="PANTHER" id="PTHR22604:SF105">
    <property type="entry name" value="TRANS-1,2-DIHYDROBENZENE-1,2-DIOL DEHYDROGENASE"/>
    <property type="match status" value="1"/>
</dbReference>
<feature type="region of interest" description="Disordered" evidence="3">
    <location>
        <begin position="302"/>
        <end position="333"/>
    </location>
</feature>
<organism evidence="6 7">
    <name type="scientific">Streptomyces bangladeshensis</name>
    <dbReference type="NCBI Taxonomy" id="295352"/>
    <lineage>
        <taxon>Bacteria</taxon>
        <taxon>Bacillati</taxon>
        <taxon>Actinomycetota</taxon>
        <taxon>Actinomycetes</taxon>
        <taxon>Kitasatosporales</taxon>
        <taxon>Streptomycetaceae</taxon>
        <taxon>Streptomyces</taxon>
    </lineage>
</organism>
<name>A0ABN3BF83_9ACTN</name>
<evidence type="ECO:0000313" key="7">
    <source>
        <dbReference type="Proteomes" id="UP001501391"/>
    </source>
</evidence>
<accession>A0ABN3BF83</accession>
<comment type="caution">
    <text evidence="6">The sequence shown here is derived from an EMBL/GenBank/DDBJ whole genome shotgun (WGS) entry which is preliminary data.</text>
</comment>
<dbReference type="Gene3D" id="3.30.360.10">
    <property type="entry name" value="Dihydrodipicolinate Reductase, domain 2"/>
    <property type="match status" value="1"/>
</dbReference>
<protein>
    <submittedName>
        <fullName evidence="6">Gfo/Idh/MocA family oxidoreductase</fullName>
    </submittedName>
</protein>
<feature type="region of interest" description="Disordered" evidence="3">
    <location>
        <begin position="368"/>
        <end position="389"/>
    </location>
</feature>
<dbReference type="Pfam" id="PF22725">
    <property type="entry name" value="GFO_IDH_MocA_C3"/>
    <property type="match status" value="1"/>
</dbReference>
<feature type="domain" description="GFO/IDH/MocA-like oxidoreductase" evidence="5">
    <location>
        <begin position="139"/>
        <end position="256"/>
    </location>
</feature>
<dbReference type="InterPro" id="IPR050984">
    <property type="entry name" value="Gfo/Idh/MocA_domain"/>
</dbReference>
<evidence type="ECO:0000256" key="2">
    <source>
        <dbReference type="ARBA" id="ARBA00023002"/>
    </source>
</evidence>
<dbReference type="PANTHER" id="PTHR22604">
    <property type="entry name" value="OXIDOREDUCTASES"/>
    <property type="match status" value="1"/>
</dbReference>
<evidence type="ECO:0000256" key="3">
    <source>
        <dbReference type="SAM" id="MobiDB-lite"/>
    </source>
</evidence>